<feature type="transmembrane region" description="Helical" evidence="8">
    <location>
        <begin position="481"/>
        <end position="504"/>
    </location>
</feature>
<feature type="transmembrane region" description="Helical" evidence="8">
    <location>
        <begin position="6"/>
        <end position="27"/>
    </location>
</feature>
<organism evidence="10 11">
    <name type="scientific">Candidatus Cryptobacteroides faecavium</name>
    <dbReference type="NCBI Taxonomy" id="2840762"/>
    <lineage>
        <taxon>Bacteria</taxon>
        <taxon>Pseudomonadati</taxon>
        <taxon>Bacteroidota</taxon>
        <taxon>Bacteroidia</taxon>
        <taxon>Bacteroidales</taxon>
        <taxon>Candidatus Cryptobacteroides</taxon>
    </lineage>
</organism>
<feature type="transmembrane region" description="Helical" evidence="8">
    <location>
        <begin position="453"/>
        <end position="475"/>
    </location>
</feature>
<dbReference type="GO" id="GO:0006813">
    <property type="term" value="P:potassium ion transport"/>
    <property type="evidence" value="ECO:0007669"/>
    <property type="project" value="InterPro"/>
</dbReference>
<dbReference type="Gene3D" id="3.30.70.1450">
    <property type="entry name" value="Regulator of K+ conductance, C-terminal domain"/>
    <property type="match status" value="2"/>
</dbReference>
<dbReference type="EMBL" id="JADIMB010000067">
    <property type="protein sequence ID" value="MBO8471086.1"/>
    <property type="molecule type" value="Genomic_DNA"/>
</dbReference>
<protein>
    <submittedName>
        <fullName evidence="10">Transporter</fullName>
    </submittedName>
</protein>
<dbReference type="InterPro" id="IPR036721">
    <property type="entry name" value="RCK_C_sf"/>
</dbReference>
<dbReference type="NCBIfam" id="TIGR01625">
    <property type="entry name" value="YidE_YbjL_dupl"/>
    <property type="match status" value="2"/>
</dbReference>
<comment type="caution">
    <text evidence="10">The sequence shown here is derived from an EMBL/GenBank/DDBJ whole genome shotgun (WGS) entry which is preliminary data.</text>
</comment>
<feature type="transmembrane region" description="Helical" evidence="8">
    <location>
        <begin position="413"/>
        <end position="432"/>
    </location>
</feature>
<evidence type="ECO:0000256" key="6">
    <source>
        <dbReference type="ARBA" id="ARBA00022989"/>
    </source>
</evidence>
<dbReference type="Pfam" id="PF02080">
    <property type="entry name" value="TrkA_C"/>
    <property type="match status" value="1"/>
</dbReference>
<dbReference type="SUPFAM" id="SSF116726">
    <property type="entry name" value="TrkA C-terminal domain-like"/>
    <property type="match status" value="2"/>
</dbReference>
<feature type="transmembrane region" description="Helical" evidence="8">
    <location>
        <begin position="93"/>
        <end position="113"/>
    </location>
</feature>
<dbReference type="GO" id="GO:0008324">
    <property type="term" value="F:monoatomic cation transmembrane transporter activity"/>
    <property type="evidence" value="ECO:0007669"/>
    <property type="project" value="InterPro"/>
</dbReference>
<comment type="subcellular location">
    <subcellularLocation>
        <location evidence="1">Cell membrane</location>
        <topology evidence="1">Multi-pass membrane protein</topology>
    </subcellularLocation>
</comment>
<feature type="transmembrane region" description="Helical" evidence="8">
    <location>
        <begin position="60"/>
        <end position="81"/>
    </location>
</feature>
<evidence type="ECO:0000256" key="7">
    <source>
        <dbReference type="ARBA" id="ARBA00023136"/>
    </source>
</evidence>
<dbReference type="InterPro" id="IPR006037">
    <property type="entry name" value="RCK_C"/>
</dbReference>
<feature type="transmembrane region" description="Helical" evidence="8">
    <location>
        <begin position="511"/>
        <end position="532"/>
    </location>
</feature>
<evidence type="ECO:0000259" key="9">
    <source>
        <dbReference type="PROSITE" id="PS51202"/>
    </source>
</evidence>
<name>A0A9D9IG81_9BACT</name>
<evidence type="ECO:0000313" key="10">
    <source>
        <dbReference type="EMBL" id="MBO8471086.1"/>
    </source>
</evidence>
<evidence type="ECO:0000256" key="1">
    <source>
        <dbReference type="ARBA" id="ARBA00004651"/>
    </source>
</evidence>
<evidence type="ECO:0000256" key="2">
    <source>
        <dbReference type="ARBA" id="ARBA00009854"/>
    </source>
</evidence>
<evidence type="ECO:0000256" key="3">
    <source>
        <dbReference type="ARBA" id="ARBA00022448"/>
    </source>
</evidence>
<evidence type="ECO:0000256" key="4">
    <source>
        <dbReference type="ARBA" id="ARBA00022475"/>
    </source>
</evidence>
<dbReference type="InterPro" id="IPR050144">
    <property type="entry name" value="AAE_transporter"/>
</dbReference>
<reference evidence="10" key="1">
    <citation type="submission" date="2020-10" db="EMBL/GenBank/DDBJ databases">
        <authorList>
            <person name="Gilroy R."/>
        </authorList>
    </citation>
    <scope>NUCLEOTIDE SEQUENCE</scope>
    <source>
        <strain evidence="10">B2-22910</strain>
    </source>
</reference>
<proteinExistence type="inferred from homology"/>
<dbReference type="GO" id="GO:0005886">
    <property type="term" value="C:plasma membrane"/>
    <property type="evidence" value="ECO:0007669"/>
    <property type="project" value="UniProtKB-SubCell"/>
</dbReference>
<dbReference type="Proteomes" id="UP000823603">
    <property type="component" value="Unassembled WGS sequence"/>
</dbReference>
<evidence type="ECO:0000313" key="11">
    <source>
        <dbReference type="Proteomes" id="UP000823603"/>
    </source>
</evidence>
<keyword evidence="6 8" id="KW-1133">Transmembrane helix</keyword>
<keyword evidence="4" id="KW-1003">Cell membrane</keyword>
<evidence type="ECO:0000256" key="5">
    <source>
        <dbReference type="ARBA" id="ARBA00022692"/>
    </source>
</evidence>
<gene>
    <name evidence="10" type="ORF">IAB82_04740</name>
</gene>
<dbReference type="Pfam" id="PF06826">
    <property type="entry name" value="Asp-Al_Ex"/>
    <property type="match status" value="2"/>
</dbReference>
<dbReference type="PANTHER" id="PTHR30445:SF3">
    <property type="entry name" value="TRANSPORT PROTEIN YIDE-RELATED"/>
    <property type="match status" value="1"/>
</dbReference>
<keyword evidence="7 8" id="KW-0472">Membrane</keyword>
<dbReference type="InterPro" id="IPR006512">
    <property type="entry name" value="YidE_YbjL"/>
</dbReference>
<dbReference type="NCBIfam" id="NF003007">
    <property type="entry name" value="PRK03818.1"/>
    <property type="match status" value="1"/>
</dbReference>
<comment type="similarity">
    <text evidence="2">Belongs to the AAE transporter (TC 2.A.81) family.</text>
</comment>
<evidence type="ECO:0000256" key="8">
    <source>
        <dbReference type="SAM" id="Phobius"/>
    </source>
</evidence>
<dbReference type="PANTHER" id="PTHR30445">
    <property type="entry name" value="K(+)_H(+) ANTIPORTER SUBUNIT KHTT"/>
    <property type="match status" value="1"/>
</dbReference>
<dbReference type="AlphaFoldDB" id="A0A9D9IG81"/>
<reference evidence="10" key="2">
    <citation type="journal article" date="2021" name="PeerJ">
        <title>Extensive microbial diversity within the chicken gut microbiome revealed by metagenomics and culture.</title>
        <authorList>
            <person name="Gilroy R."/>
            <person name="Ravi A."/>
            <person name="Getino M."/>
            <person name="Pursley I."/>
            <person name="Horton D.L."/>
            <person name="Alikhan N.F."/>
            <person name="Baker D."/>
            <person name="Gharbi K."/>
            <person name="Hall N."/>
            <person name="Watson M."/>
            <person name="Adriaenssens E.M."/>
            <person name="Foster-Nyarko E."/>
            <person name="Jarju S."/>
            <person name="Secka A."/>
            <person name="Antonio M."/>
            <person name="Oren A."/>
            <person name="Chaudhuri R.R."/>
            <person name="La Ragione R."/>
            <person name="Hildebrand F."/>
            <person name="Pallen M.J."/>
        </authorList>
    </citation>
    <scope>NUCLEOTIDE SEQUENCE</scope>
    <source>
        <strain evidence="10">B2-22910</strain>
    </source>
</reference>
<feature type="transmembrane region" description="Helical" evidence="8">
    <location>
        <begin position="387"/>
        <end position="407"/>
    </location>
</feature>
<sequence>MRDLFFGQGTGHSIMLLAFVIAAGIYLGKFKVKGVSLGTTWILFVGIVLSHFGFRADENLLHFLKEFGLILFVFSIGLQVGPGFFHSFKKGGLTLNMLAIGLVLLGVITTYVIHLVTGESLVTLTGVMSGAVTNTPGLGAAQQTFYDATSSGSFLSEVGASEISASLASGYAVAYPLGVLGVIAVLMIVKAMFKVDLAKEQAKLDGEEAGIESAVRIAFQVENPAIFGKTLVEIDKEITNKFVVSRIQRCGENGPVEVPLATTRINKDDKVLVVTSQSSVDVVTMLFGKVIDMPKEVWDRLDTSMSVRRLVITKSSLTGKKLKELRIRSTYGVSITRVSRSGVDLVANPNLTLQLGDTILVVGPDNAIDKVAKAVGNSESSLSHPHLIPIFFGIALGVLLGSIPMKFPGIPQAIKFGLAGGPLIIAILIGYFGPKLKITTYTTVSANMMLRELGISIFLAAVGLGAGENFVSSIVNGGYWWILYGALITVIPTFVIALLGRLVFKLNFYQICGLLSGSCTNPPVLAFAQNAYGTDYTSVSYATVYPLAMFMRVLVAQLLILIAVA</sequence>
<feature type="transmembrane region" description="Helical" evidence="8">
    <location>
        <begin position="544"/>
        <end position="564"/>
    </location>
</feature>
<feature type="transmembrane region" description="Helical" evidence="8">
    <location>
        <begin position="34"/>
        <end position="54"/>
    </location>
</feature>
<feature type="transmembrane region" description="Helical" evidence="8">
    <location>
        <begin position="173"/>
        <end position="193"/>
    </location>
</feature>
<feature type="domain" description="RCK C-terminal" evidence="9">
    <location>
        <begin position="295"/>
        <end position="377"/>
    </location>
</feature>
<keyword evidence="5 8" id="KW-0812">Transmembrane</keyword>
<dbReference type="PROSITE" id="PS51202">
    <property type="entry name" value="RCK_C"/>
    <property type="match status" value="1"/>
</dbReference>
<accession>A0A9D9IG81</accession>
<keyword evidence="3" id="KW-0813">Transport</keyword>